<sequence>MTIDTTNLTCPSWVRRIVVGILIASCGGCLRQMGATIIPPNEMTATTLTGLEQRIRSYHSSHGTLPPDLNSLPLRPEKSNDLSDGWGHPIEYIRESDSLYHIRSLGADGEIDGTGDNSDVVRTVNVEPPQE</sequence>
<dbReference type="SUPFAM" id="SSF54523">
    <property type="entry name" value="Pili subunits"/>
    <property type="match status" value="1"/>
</dbReference>
<keyword evidence="3" id="KW-1185">Reference proteome</keyword>
<dbReference type="EMBL" id="CP036276">
    <property type="protein sequence ID" value="QDU44929.1"/>
    <property type="molecule type" value="Genomic_DNA"/>
</dbReference>
<dbReference type="KEGG" id="sdyn:Mal52_34150"/>
<evidence type="ECO:0000259" key="1">
    <source>
        <dbReference type="Pfam" id="PF08334"/>
    </source>
</evidence>
<evidence type="ECO:0000313" key="3">
    <source>
        <dbReference type="Proteomes" id="UP000319383"/>
    </source>
</evidence>
<dbReference type="InterPro" id="IPR013545">
    <property type="entry name" value="T2SS_protein-GspG_C"/>
</dbReference>
<feature type="domain" description="Type II secretion system protein GspG C-terminal" evidence="1">
    <location>
        <begin position="78"/>
        <end position="121"/>
    </location>
</feature>
<accession>A0A517ZR10</accession>
<organism evidence="2 3">
    <name type="scientific">Symmachiella dynata</name>
    <dbReference type="NCBI Taxonomy" id="2527995"/>
    <lineage>
        <taxon>Bacteria</taxon>
        <taxon>Pseudomonadati</taxon>
        <taxon>Planctomycetota</taxon>
        <taxon>Planctomycetia</taxon>
        <taxon>Planctomycetales</taxon>
        <taxon>Planctomycetaceae</taxon>
        <taxon>Symmachiella</taxon>
    </lineage>
</organism>
<dbReference type="AlphaFoldDB" id="A0A517ZR10"/>
<dbReference type="Gene3D" id="3.30.700.10">
    <property type="entry name" value="Glycoprotein, Type 4 Pilin"/>
    <property type="match status" value="1"/>
</dbReference>
<name>A0A517ZR10_9PLAN</name>
<protein>
    <submittedName>
        <fullName evidence="2">Bacterial type II secretion system protein G</fullName>
    </submittedName>
</protein>
<proteinExistence type="predicted"/>
<dbReference type="InterPro" id="IPR045584">
    <property type="entry name" value="Pilin-like"/>
</dbReference>
<evidence type="ECO:0000313" key="2">
    <source>
        <dbReference type="EMBL" id="QDU44929.1"/>
    </source>
</evidence>
<dbReference type="Pfam" id="PF08334">
    <property type="entry name" value="T2SSG"/>
    <property type="match status" value="1"/>
</dbReference>
<gene>
    <name evidence="2" type="ORF">Mal52_34150</name>
</gene>
<dbReference type="Proteomes" id="UP000319383">
    <property type="component" value="Chromosome"/>
</dbReference>
<reference evidence="2 3" key="1">
    <citation type="submission" date="2019-02" db="EMBL/GenBank/DDBJ databases">
        <title>Deep-cultivation of Planctomycetes and their phenomic and genomic characterization uncovers novel biology.</title>
        <authorList>
            <person name="Wiegand S."/>
            <person name="Jogler M."/>
            <person name="Boedeker C."/>
            <person name="Pinto D."/>
            <person name="Vollmers J."/>
            <person name="Rivas-Marin E."/>
            <person name="Kohn T."/>
            <person name="Peeters S.H."/>
            <person name="Heuer A."/>
            <person name="Rast P."/>
            <person name="Oberbeckmann S."/>
            <person name="Bunk B."/>
            <person name="Jeske O."/>
            <person name="Meyerdierks A."/>
            <person name="Storesund J.E."/>
            <person name="Kallscheuer N."/>
            <person name="Luecker S."/>
            <person name="Lage O.M."/>
            <person name="Pohl T."/>
            <person name="Merkel B.J."/>
            <person name="Hornburger P."/>
            <person name="Mueller R.-W."/>
            <person name="Bruemmer F."/>
            <person name="Labrenz M."/>
            <person name="Spormann A.M."/>
            <person name="Op den Camp H."/>
            <person name="Overmann J."/>
            <person name="Amann R."/>
            <person name="Jetten M.S.M."/>
            <person name="Mascher T."/>
            <person name="Medema M.H."/>
            <person name="Devos D.P."/>
            <person name="Kaster A.-K."/>
            <person name="Ovreas L."/>
            <person name="Rohde M."/>
            <person name="Galperin M.Y."/>
            <person name="Jogler C."/>
        </authorList>
    </citation>
    <scope>NUCLEOTIDE SEQUENCE [LARGE SCALE GENOMIC DNA]</scope>
    <source>
        <strain evidence="2 3">Mal52</strain>
    </source>
</reference>